<evidence type="ECO:0000313" key="2">
    <source>
        <dbReference type="EMBL" id="KKN49898.1"/>
    </source>
</evidence>
<evidence type="ECO:0000259" key="1">
    <source>
        <dbReference type="Pfam" id="PF03102"/>
    </source>
</evidence>
<dbReference type="Gene3D" id="3.20.20.70">
    <property type="entry name" value="Aldolase class I"/>
    <property type="match status" value="1"/>
</dbReference>
<accession>A0A0F9U8D4</accession>
<dbReference type="Pfam" id="PF03102">
    <property type="entry name" value="NeuB"/>
    <property type="match status" value="1"/>
</dbReference>
<reference evidence="2" key="1">
    <citation type="journal article" date="2015" name="Nature">
        <title>Complex archaea that bridge the gap between prokaryotes and eukaryotes.</title>
        <authorList>
            <person name="Spang A."/>
            <person name="Saw J.H."/>
            <person name="Jorgensen S.L."/>
            <person name="Zaremba-Niedzwiedzka K."/>
            <person name="Martijn J."/>
            <person name="Lind A.E."/>
            <person name="van Eijk R."/>
            <person name="Schleper C."/>
            <person name="Guy L."/>
            <person name="Ettema T.J."/>
        </authorList>
    </citation>
    <scope>NUCLEOTIDE SEQUENCE</scope>
</reference>
<comment type="caution">
    <text evidence="2">The sequence shown here is derived from an EMBL/GenBank/DDBJ whole genome shotgun (WGS) entry which is preliminary data.</text>
</comment>
<gene>
    <name evidence="2" type="ORF">LCGC14_0638240</name>
</gene>
<dbReference type="GO" id="GO:0047444">
    <property type="term" value="F:N-acylneuraminate-9-phosphate synthase activity"/>
    <property type="evidence" value="ECO:0007669"/>
    <property type="project" value="TreeGrafter"/>
</dbReference>
<dbReference type="InterPro" id="IPR013132">
    <property type="entry name" value="PseI/NeuA/B-like_N"/>
</dbReference>
<dbReference type="EMBL" id="LAZR01001145">
    <property type="protein sequence ID" value="KKN49898.1"/>
    <property type="molecule type" value="Genomic_DNA"/>
</dbReference>
<feature type="domain" description="PseI/NeuA/B-like" evidence="1">
    <location>
        <begin position="21"/>
        <end position="251"/>
    </location>
</feature>
<organism evidence="2">
    <name type="scientific">marine sediment metagenome</name>
    <dbReference type="NCBI Taxonomy" id="412755"/>
    <lineage>
        <taxon>unclassified sequences</taxon>
        <taxon>metagenomes</taxon>
        <taxon>ecological metagenomes</taxon>
    </lineage>
</organism>
<dbReference type="AlphaFoldDB" id="A0A0F9U8D4"/>
<dbReference type="PANTHER" id="PTHR42966">
    <property type="entry name" value="N-ACETYLNEURAMINATE SYNTHASE"/>
    <property type="match status" value="1"/>
</dbReference>
<dbReference type="InterPro" id="IPR013785">
    <property type="entry name" value="Aldolase_TIM"/>
</dbReference>
<name>A0A0F9U8D4_9ZZZZ</name>
<dbReference type="PANTHER" id="PTHR42966:SF2">
    <property type="entry name" value="PSEUDAMINIC ACID SYNTHASE"/>
    <property type="match status" value="1"/>
</dbReference>
<sequence length="272" mass="30282">MEIVAELGASHNQDYETALALVFAAQEAGADTIKVQMFTADQMALNDGSIITEGPWAEYDLYHLYEKAAMPLEFVPKLKKLCEQVKMGFIASVYHPDMVKVAEEIGIERYKIASFELPWLGLVKTVAATKKPMIMSVGMAEHKEISAAVQIAKKHCKDLTLLWCVNDYPADPEKMDLKTLTKLRKFHCKSGLSDHSTGYIAPVVAMVLGATMLEKHIKIDGGLDESFALTSVEFKAMVDIVRATENSIGSTRYGGKKKFRRKEVEGKWVRTC</sequence>
<proteinExistence type="predicted"/>
<dbReference type="InterPro" id="IPR051690">
    <property type="entry name" value="PseI-like"/>
</dbReference>
<protein>
    <recommendedName>
        <fullName evidence="1">PseI/NeuA/B-like domain-containing protein</fullName>
    </recommendedName>
</protein>
<dbReference type="GO" id="GO:0016051">
    <property type="term" value="P:carbohydrate biosynthetic process"/>
    <property type="evidence" value="ECO:0007669"/>
    <property type="project" value="InterPro"/>
</dbReference>
<dbReference type="SUPFAM" id="SSF51569">
    <property type="entry name" value="Aldolase"/>
    <property type="match status" value="1"/>
</dbReference>